<dbReference type="Pfam" id="PF01726">
    <property type="entry name" value="LexA_DNA_bind"/>
    <property type="match status" value="1"/>
</dbReference>
<dbReference type="InterPro" id="IPR036388">
    <property type="entry name" value="WH-like_DNA-bd_sf"/>
</dbReference>
<dbReference type="RefSeq" id="WP_108358751.1">
    <property type="nucleotide sequence ID" value="NZ_NESP01000001.1"/>
</dbReference>
<dbReference type="AlphaFoldDB" id="A0A315EK24"/>
<sequence length="132" mass="14645">MSSKNVYLNYLVQSKAEPMDAMLSYVSPACVQLLSAIAVADFQGQPLTISQIMAMIHFASPGTIHRRVESLRQKGLIDLIYKDGNRRTKYIVPTEAANAYFEKMGDLLVKTLSIESPRHAFYVDTNTLACAA</sequence>
<comment type="caution">
    <text evidence="2">The sequence shown here is derived from an EMBL/GenBank/DDBJ whole genome shotgun (WGS) entry which is preliminary data.</text>
</comment>
<dbReference type="Proteomes" id="UP000251341">
    <property type="component" value="Unassembled WGS sequence"/>
</dbReference>
<evidence type="ECO:0000313" key="2">
    <source>
        <dbReference type="EMBL" id="PUE58223.1"/>
    </source>
</evidence>
<reference evidence="2 3" key="1">
    <citation type="submission" date="2017-04" db="EMBL/GenBank/DDBJ databases">
        <title>Unexpected and diverse lifestyles within the genus Limnohabitans.</title>
        <authorList>
            <person name="Kasalicky V."/>
            <person name="Mehrshad M."/>
            <person name="Andrei S.-A."/>
            <person name="Salcher M."/>
            <person name="Kratochvilova H."/>
            <person name="Simek K."/>
            <person name="Ghai R."/>
        </authorList>
    </citation>
    <scope>NUCLEOTIDE SEQUENCE [LARGE SCALE GENOMIC DNA]</scope>
    <source>
        <strain evidence="2 3">MWH-C5</strain>
    </source>
</reference>
<protein>
    <recommendedName>
        <fullName evidence="1">LexA repressor DNA-binding domain-containing protein</fullName>
    </recommendedName>
</protein>
<dbReference type="Gene3D" id="1.10.10.10">
    <property type="entry name" value="Winged helix-like DNA-binding domain superfamily/Winged helix DNA-binding domain"/>
    <property type="match status" value="1"/>
</dbReference>
<dbReference type="InterPro" id="IPR036390">
    <property type="entry name" value="WH_DNA-bd_sf"/>
</dbReference>
<name>A0A315EK24_9BURK</name>
<accession>A0A315EK24</accession>
<keyword evidence="3" id="KW-1185">Reference proteome</keyword>
<evidence type="ECO:0000259" key="1">
    <source>
        <dbReference type="Pfam" id="PF01726"/>
    </source>
</evidence>
<gene>
    <name evidence="2" type="ORF">B9Z44_00540</name>
</gene>
<feature type="domain" description="LexA repressor DNA-binding" evidence="1">
    <location>
        <begin position="43"/>
        <end position="80"/>
    </location>
</feature>
<dbReference type="GO" id="GO:0004252">
    <property type="term" value="F:serine-type endopeptidase activity"/>
    <property type="evidence" value="ECO:0007669"/>
    <property type="project" value="InterPro"/>
</dbReference>
<evidence type="ECO:0000313" key="3">
    <source>
        <dbReference type="Proteomes" id="UP000251341"/>
    </source>
</evidence>
<dbReference type="EMBL" id="NESP01000001">
    <property type="protein sequence ID" value="PUE58223.1"/>
    <property type="molecule type" value="Genomic_DNA"/>
</dbReference>
<organism evidence="2 3">
    <name type="scientific">Limnohabitans curvus</name>
    <dbReference type="NCBI Taxonomy" id="323423"/>
    <lineage>
        <taxon>Bacteria</taxon>
        <taxon>Pseudomonadati</taxon>
        <taxon>Pseudomonadota</taxon>
        <taxon>Betaproteobacteria</taxon>
        <taxon>Burkholderiales</taxon>
        <taxon>Comamonadaceae</taxon>
        <taxon>Limnohabitans</taxon>
    </lineage>
</organism>
<dbReference type="SUPFAM" id="SSF46785">
    <property type="entry name" value="Winged helix' DNA-binding domain"/>
    <property type="match status" value="1"/>
</dbReference>
<dbReference type="GO" id="GO:0006508">
    <property type="term" value="P:proteolysis"/>
    <property type="evidence" value="ECO:0007669"/>
    <property type="project" value="InterPro"/>
</dbReference>
<proteinExistence type="predicted"/>
<dbReference type="InterPro" id="IPR006199">
    <property type="entry name" value="LexA_DNA-bd_dom"/>
</dbReference>